<dbReference type="KEGG" id="cmb:CSW64_03810"/>
<evidence type="ECO:0000313" key="1">
    <source>
        <dbReference type="EMBL" id="ATQ41599.1"/>
    </source>
</evidence>
<protein>
    <recommendedName>
        <fullName evidence="3">Fe2OG dioxygenase domain-containing protein</fullName>
    </recommendedName>
</protein>
<accession>A0A2D2AUB4</accession>
<dbReference type="EMBL" id="CP024201">
    <property type="protein sequence ID" value="ATQ41599.1"/>
    <property type="molecule type" value="Genomic_DNA"/>
</dbReference>
<organism evidence="1 2">
    <name type="scientific">Caulobacter mirabilis</name>
    <dbReference type="NCBI Taxonomy" id="69666"/>
    <lineage>
        <taxon>Bacteria</taxon>
        <taxon>Pseudomonadati</taxon>
        <taxon>Pseudomonadota</taxon>
        <taxon>Alphaproteobacteria</taxon>
        <taxon>Caulobacterales</taxon>
        <taxon>Caulobacteraceae</taxon>
        <taxon>Caulobacter</taxon>
    </lineage>
</organism>
<sequence>MSTLHFATRIHRASLAGDKGFEAFNADLEDACRMMEAEDEAGRAWSKRNHYRGYTSYSSPGELWHRATAFADLKKKLDRNVAAFAEELGLDLGGRRLKMDSFWVNVLKPGGGHSGHIHPHSVLSGTYYVAMPKGAQGIRFEDPRLALMMAAPIRLPDAPEDQRAFVVVEPQPGDLLLWESWLRHEVPPSNAKADRISISFNYGWR</sequence>
<gene>
    <name evidence="1" type="ORF">CSW64_03810</name>
</gene>
<dbReference type="NCBIfam" id="TIGR02466">
    <property type="entry name" value="TIGR02466 family protein"/>
    <property type="match status" value="1"/>
</dbReference>
<dbReference type="Proteomes" id="UP000228945">
    <property type="component" value="Chromosome"/>
</dbReference>
<dbReference type="RefSeq" id="WP_099620856.1">
    <property type="nucleotide sequence ID" value="NZ_CP024201.1"/>
</dbReference>
<dbReference type="Gene3D" id="2.60.120.620">
    <property type="entry name" value="q2cbj1_9rhob like domain"/>
    <property type="match status" value="1"/>
</dbReference>
<reference evidence="1 2" key="1">
    <citation type="submission" date="2017-10" db="EMBL/GenBank/DDBJ databases">
        <title>Genome sequence of Caulobacter mirabilis FWC38.</title>
        <authorList>
            <person name="Fiebig A."/>
            <person name="Crosson S."/>
        </authorList>
    </citation>
    <scope>NUCLEOTIDE SEQUENCE [LARGE SCALE GENOMIC DNA]</scope>
    <source>
        <strain evidence="1 2">FWC 38</strain>
    </source>
</reference>
<evidence type="ECO:0000313" key="2">
    <source>
        <dbReference type="Proteomes" id="UP000228945"/>
    </source>
</evidence>
<name>A0A2D2AUB4_9CAUL</name>
<dbReference type="SUPFAM" id="SSF51197">
    <property type="entry name" value="Clavaminate synthase-like"/>
    <property type="match status" value="1"/>
</dbReference>
<evidence type="ECO:0008006" key="3">
    <source>
        <dbReference type="Google" id="ProtNLM"/>
    </source>
</evidence>
<keyword evidence="2" id="KW-1185">Reference proteome</keyword>
<dbReference type="AlphaFoldDB" id="A0A2D2AUB4"/>
<dbReference type="InterPro" id="IPR012668">
    <property type="entry name" value="CHP02466"/>
</dbReference>
<dbReference type="OrthoDB" id="9783136at2"/>
<dbReference type="Pfam" id="PF13759">
    <property type="entry name" value="2OG-FeII_Oxy_5"/>
    <property type="match status" value="1"/>
</dbReference>
<proteinExistence type="predicted"/>